<feature type="transmembrane region" description="Helical" evidence="1">
    <location>
        <begin position="89"/>
        <end position="112"/>
    </location>
</feature>
<gene>
    <name evidence="3" type="ORF">MXD59_22635</name>
</gene>
<evidence type="ECO:0000313" key="3">
    <source>
        <dbReference type="EMBL" id="MCK9878526.1"/>
    </source>
</evidence>
<dbReference type="Proteomes" id="UP001201873">
    <property type="component" value="Unassembled WGS sequence"/>
</dbReference>
<dbReference type="Pfam" id="PF01757">
    <property type="entry name" value="Acyl_transf_3"/>
    <property type="match status" value="1"/>
</dbReference>
<feature type="transmembrane region" description="Helical" evidence="1">
    <location>
        <begin position="162"/>
        <end position="183"/>
    </location>
</feature>
<comment type="caution">
    <text evidence="3">The sequence shown here is derived from an EMBL/GenBank/DDBJ whole genome shotgun (WGS) entry which is preliminary data.</text>
</comment>
<evidence type="ECO:0000313" key="4">
    <source>
        <dbReference type="Proteomes" id="UP001201873"/>
    </source>
</evidence>
<feature type="transmembrane region" description="Helical" evidence="1">
    <location>
        <begin position="63"/>
        <end position="83"/>
    </location>
</feature>
<sequence>MVGLIVGVTFFSLYVLPGQPRLLAVGGGRYSYTQIWFVWFFPPVRALEFVLGILLAKVVLAGRWVPIGLLPATVLCLAGYLMSTYGVPYLFGVGGVATLWTAPLIAALAVADLQGRPSWMRHRILVWFGDISFALYMIHWLILGRISHWAGHEGSRSIVDGLGLLVLAFTVSTLAAWLMFTYIEMPAVRRLSGGPGQSALAVIEAGREGILGANPIPHQHEHLADPQRQAGDLVMNGVDAPEHEGAVVRPHDDR</sequence>
<evidence type="ECO:0000259" key="2">
    <source>
        <dbReference type="Pfam" id="PF01757"/>
    </source>
</evidence>
<dbReference type="InterPro" id="IPR050879">
    <property type="entry name" value="Acyltransferase_3"/>
</dbReference>
<dbReference type="InterPro" id="IPR002656">
    <property type="entry name" value="Acyl_transf_3_dom"/>
</dbReference>
<dbReference type="PANTHER" id="PTHR23028">
    <property type="entry name" value="ACETYLTRANSFERASE"/>
    <property type="match status" value="1"/>
</dbReference>
<evidence type="ECO:0000256" key="1">
    <source>
        <dbReference type="SAM" id="Phobius"/>
    </source>
</evidence>
<dbReference type="EMBL" id="JALKFT010000036">
    <property type="protein sequence ID" value="MCK9878526.1"/>
    <property type="molecule type" value="Genomic_DNA"/>
</dbReference>
<keyword evidence="1" id="KW-0812">Transmembrane</keyword>
<keyword evidence="4" id="KW-1185">Reference proteome</keyword>
<proteinExistence type="predicted"/>
<feature type="transmembrane region" description="Helical" evidence="1">
    <location>
        <begin position="124"/>
        <end position="142"/>
    </location>
</feature>
<dbReference type="PANTHER" id="PTHR23028:SF131">
    <property type="entry name" value="BLR2367 PROTEIN"/>
    <property type="match status" value="1"/>
</dbReference>
<name>A0ABT0K484_9ACTN</name>
<keyword evidence="1" id="KW-1133">Transmembrane helix</keyword>
<keyword evidence="1" id="KW-0472">Membrane</keyword>
<feature type="transmembrane region" description="Helical" evidence="1">
    <location>
        <begin position="34"/>
        <end position="56"/>
    </location>
</feature>
<dbReference type="GO" id="GO:0016746">
    <property type="term" value="F:acyltransferase activity"/>
    <property type="evidence" value="ECO:0007669"/>
    <property type="project" value="UniProtKB-KW"/>
</dbReference>
<keyword evidence="3" id="KW-0808">Transferase</keyword>
<protein>
    <submittedName>
        <fullName evidence="3">Acyltransferase</fullName>
    </submittedName>
</protein>
<accession>A0ABT0K484</accession>
<keyword evidence="3" id="KW-0012">Acyltransferase</keyword>
<reference evidence="3 4" key="1">
    <citation type="submission" date="2022-04" db="EMBL/GenBank/DDBJ databases">
        <title>Genome diversity in the genus Frankia.</title>
        <authorList>
            <person name="Carlos-Shanley C."/>
            <person name="Hahn D."/>
        </authorList>
    </citation>
    <scope>NUCLEOTIDE SEQUENCE [LARGE SCALE GENOMIC DNA]</scope>
    <source>
        <strain evidence="3 4">Ag45/Mut15</strain>
    </source>
</reference>
<feature type="domain" description="Acyltransferase 3" evidence="2">
    <location>
        <begin position="15"/>
        <end position="177"/>
    </location>
</feature>
<organism evidence="3 4">
    <name type="scientific">Frankia umida</name>
    <dbReference type="NCBI Taxonomy" id="573489"/>
    <lineage>
        <taxon>Bacteria</taxon>
        <taxon>Bacillati</taxon>
        <taxon>Actinomycetota</taxon>
        <taxon>Actinomycetes</taxon>
        <taxon>Frankiales</taxon>
        <taxon>Frankiaceae</taxon>
        <taxon>Frankia</taxon>
    </lineage>
</organism>